<dbReference type="Proteomes" id="UP000249616">
    <property type="component" value="Plasmid unnamed1"/>
</dbReference>
<dbReference type="AlphaFoldDB" id="A0A2Z4JD24"/>
<name>A0A2Z4JD24_9ACTN</name>
<dbReference type="RefSeq" id="WP_112442900.1">
    <property type="nucleotide sequence ID" value="NZ_CP030074.1"/>
</dbReference>
<protein>
    <submittedName>
        <fullName evidence="2">Uncharacterized protein</fullName>
    </submittedName>
</protein>
<gene>
    <name evidence="2" type="ORF">DN051_40945</name>
</gene>
<keyword evidence="2" id="KW-0614">Plasmid</keyword>
<evidence type="ECO:0000313" key="3">
    <source>
        <dbReference type="Proteomes" id="UP000249616"/>
    </source>
</evidence>
<feature type="region of interest" description="Disordered" evidence="1">
    <location>
        <begin position="1"/>
        <end position="62"/>
    </location>
</feature>
<feature type="compositionally biased region" description="Polar residues" evidence="1">
    <location>
        <begin position="16"/>
        <end position="38"/>
    </location>
</feature>
<reference evidence="3" key="1">
    <citation type="submission" date="2018-06" db="EMBL/GenBank/DDBJ databases">
        <authorList>
            <person name="Li K."/>
        </authorList>
    </citation>
    <scope>NUCLEOTIDE SEQUENCE [LARGE SCALE GENOMIC DNA]</scope>
    <source>
        <strain evidence="3">ZFG47</strain>
        <plasmid evidence="3">unnamed1</plasmid>
    </source>
</reference>
<dbReference type="KEGG" id="scad:DN051_40945"/>
<dbReference type="EMBL" id="CP030074">
    <property type="protein sequence ID" value="AWW43015.1"/>
    <property type="molecule type" value="Genomic_DNA"/>
</dbReference>
<evidence type="ECO:0000313" key="2">
    <source>
        <dbReference type="EMBL" id="AWW43015.1"/>
    </source>
</evidence>
<accession>A0A2Z4JD24</accession>
<organism evidence="2 3">
    <name type="scientific">Streptomyces cadmiisoli</name>
    <dbReference type="NCBI Taxonomy" id="2184053"/>
    <lineage>
        <taxon>Bacteria</taxon>
        <taxon>Bacillati</taxon>
        <taxon>Actinomycetota</taxon>
        <taxon>Actinomycetes</taxon>
        <taxon>Kitasatosporales</taxon>
        <taxon>Streptomycetaceae</taxon>
        <taxon>Streptomyces</taxon>
        <taxon>Streptomyces aurantiacus group</taxon>
    </lineage>
</organism>
<geneLocation type="plasmid" evidence="2 3">
    <name>unnamed1</name>
</geneLocation>
<sequence length="62" mass="7106">MPRKHIEEVPVGDSRSAATSREITPENTVPVAQSMRITNTRRRADQRTTEQQGNLDTLDMRR</sequence>
<keyword evidence="3" id="KW-1185">Reference proteome</keyword>
<proteinExistence type="predicted"/>
<evidence type="ECO:0000256" key="1">
    <source>
        <dbReference type="SAM" id="MobiDB-lite"/>
    </source>
</evidence>